<evidence type="ECO:0000313" key="1">
    <source>
        <dbReference type="EMBL" id="OBF14408.1"/>
    </source>
</evidence>
<dbReference type="AlphaFoldDB" id="A0A1A1YK53"/>
<proteinExistence type="predicted"/>
<evidence type="ECO:0000313" key="2">
    <source>
        <dbReference type="Proteomes" id="UP000093779"/>
    </source>
</evidence>
<accession>A0A1A1YK53</accession>
<organism evidence="1 2">
    <name type="scientific">Mycolicibacterium conceptionense</name>
    <dbReference type="NCBI Taxonomy" id="451644"/>
    <lineage>
        <taxon>Bacteria</taxon>
        <taxon>Bacillati</taxon>
        <taxon>Actinomycetota</taxon>
        <taxon>Actinomycetes</taxon>
        <taxon>Mycobacteriales</taxon>
        <taxon>Mycobacteriaceae</taxon>
        <taxon>Mycolicibacterium</taxon>
    </lineage>
</organism>
<sequence length="67" mass="7433">MPGRFAFPGEVPMTTFASPTPLTERITNAKHALDQARRDGHQPLIEAAERVLNGLLDRLPRHSTAEE</sequence>
<reference evidence="1 2" key="1">
    <citation type="submission" date="2016-06" db="EMBL/GenBank/DDBJ databases">
        <authorList>
            <person name="Kjaerup R.B."/>
            <person name="Dalgaard T.S."/>
            <person name="Juul-Madsen H.R."/>
        </authorList>
    </citation>
    <scope>NUCLEOTIDE SEQUENCE [LARGE SCALE GENOMIC DNA]</scope>
    <source>
        <strain evidence="1 2">ACS1953</strain>
    </source>
</reference>
<protein>
    <submittedName>
        <fullName evidence="1">Uncharacterized protein</fullName>
    </submittedName>
</protein>
<dbReference type="EMBL" id="LZHX01000087">
    <property type="protein sequence ID" value="OBF14408.1"/>
    <property type="molecule type" value="Genomic_DNA"/>
</dbReference>
<comment type="caution">
    <text evidence="1">The sequence shown here is derived from an EMBL/GenBank/DDBJ whole genome shotgun (WGS) entry which is preliminary data.</text>
</comment>
<name>A0A1A1YK53_9MYCO</name>
<gene>
    <name evidence="1" type="ORF">A5726_24935</name>
</gene>
<dbReference type="Proteomes" id="UP000093779">
    <property type="component" value="Unassembled WGS sequence"/>
</dbReference>